<name>A0A0C3KYV7_PISTI</name>
<dbReference type="AlphaFoldDB" id="A0A0C3KYV7"/>
<reference evidence="2" key="2">
    <citation type="submission" date="2015-01" db="EMBL/GenBank/DDBJ databases">
        <title>Evolutionary Origins and Diversification of the Mycorrhizal Mutualists.</title>
        <authorList>
            <consortium name="DOE Joint Genome Institute"/>
            <consortium name="Mycorrhizal Genomics Consortium"/>
            <person name="Kohler A."/>
            <person name="Kuo A."/>
            <person name="Nagy L.G."/>
            <person name="Floudas D."/>
            <person name="Copeland A."/>
            <person name="Barry K.W."/>
            <person name="Cichocki N."/>
            <person name="Veneault-Fourrey C."/>
            <person name="LaButti K."/>
            <person name="Lindquist E.A."/>
            <person name="Lipzen A."/>
            <person name="Lundell T."/>
            <person name="Morin E."/>
            <person name="Murat C."/>
            <person name="Riley R."/>
            <person name="Ohm R."/>
            <person name="Sun H."/>
            <person name="Tunlid A."/>
            <person name="Henrissat B."/>
            <person name="Grigoriev I.V."/>
            <person name="Hibbett D.S."/>
            <person name="Martin F."/>
        </authorList>
    </citation>
    <scope>NUCLEOTIDE SEQUENCE [LARGE SCALE GENOMIC DNA]</scope>
    <source>
        <strain evidence="2">Marx 270</strain>
    </source>
</reference>
<evidence type="ECO:0000313" key="2">
    <source>
        <dbReference type="Proteomes" id="UP000054217"/>
    </source>
</evidence>
<reference evidence="1 2" key="1">
    <citation type="submission" date="2014-04" db="EMBL/GenBank/DDBJ databases">
        <authorList>
            <consortium name="DOE Joint Genome Institute"/>
            <person name="Kuo A."/>
            <person name="Kohler A."/>
            <person name="Costa M.D."/>
            <person name="Nagy L.G."/>
            <person name="Floudas D."/>
            <person name="Copeland A."/>
            <person name="Barry K.W."/>
            <person name="Cichocki N."/>
            <person name="Veneault-Fourrey C."/>
            <person name="LaButti K."/>
            <person name="Lindquist E.A."/>
            <person name="Lipzen A."/>
            <person name="Lundell T."/>
            <person name="Morin E."/>
            <person name="Murat C."/>
            <person name="Sun H."/>
            <person name="Tunlid A."/>
            <person name="Henrissat B."/>
            <person name="Grigoriev I.V."/>
            <person name="Hibbett D.S."/>
            <person name="Martin F."/>
            <person name="Nordberg H.P."/>
            <person name="Cantor M.N."/>
            <person name="Hua S.X."/>
        </authorList>
    </citation>
    <scope>NUCLEOTIDE SEQUENCE [LARGE SCALE GENOMIC DNA]</scope>
    <source>
        <strain evidence="1 2">Marx 270</strain>
    </source>
</reference>
<sequence>MRGFTSKKCHNRIENDEVTTNPERTIISLHGVRTTEGINEDKLGGIACQRVLHLH</sequence>
<dbReference type="Proteomes" id="UP000054217">
    <property type="component" value="Unassembled WGS sequence"/>
</dbReference>
<gene>
    <name evidence="1" type="ORF">M404DRAFT_991448</name>
</gene>
<protein>
    <submittedName>
        <fullName evidence="1">Uncharacterized protein</fullName>
    </submittedName>
</protein>
<evidence type="ECO:0000313" key="1">
    <source>
        <dbReference type="EMBL" id="KIO14702.1"/>
    </source>
</evidence>
<keyword evidence="2" id="KW-1185">Reference proteome</keyword>
<proteinExistence type="predicted"/>
<accession>A0A0C3KYV7</accession>
<dbReference type="InParanoid" id="A0A0C3KYV7"/>
<dbReference type="HOGENOM" id="CLU_3033327_0_0_1"/>
<organism evidence="1 2">
    <name type="scientific">Pisolithus tinctorius Marx 270</name>
    <dbReference type="NCBI Taxonomy" id="870435"/>
    <lineage>
        <taxon>Eukaryota</taxon>
        <taxon>Fungi</taxon>
        <taxon>Dikarya</taxon>
        <taxon>Basidiomycota</taxon>
        <taxon>Agaricomycotina</taxon>
        <taxon>Agaricomycetes</taxon>
        <taxon>Agaricomycetidae</taxon>
        <taxon>Boletales</taxon>
        <taxon>Sclerodermatineae</taxon>
        <taxon>Pisolithaceae</taxon>
        <taxon>Pisolithus</taxon>
    </lineage>
</organism>
<dbReference type="EMBL" id="KN831944">
    <property type="protein sequence ID" value="KIO14702.1"/>
    <property type="molecule type" value="Genomic_DNA"/>
</dbReference>